<dbReference type="InterPro" id="IPR036322">
    <property type="entry name" value="WD40_repeat_dom_sf"/>
</dbReference>
<dbReference type="InterPro" id="IPR001680">
    <property type="entry name" value="WD40_rpt"/>
</dbReference>
<feature type="repeat" description="WD" evidence="5">
    <location>
        <begin position="271"/>
        <end position="297"/>
    </location>
</feature>
<evidence type="ECO:0000256" key="1">
    <source>
        <dbReference type="ARBA" id="ARBA00004496"/>
    </source>
</evidence>
<dbReference type="AlphaFoldDB" id="A0ABD0S2M2"/>
<organism evidence="6 7">
    <name type="scientific">Loxostege sticticalis</name>
    <name type="common">Beet webworm moth</name>
    <dbReference type="NCBI Taxonomy" id="481309"/>
    <lineage>
        <taxon>Eukaryota</taxon>
        <taxon>Metazoa</taxon>
        <taxon>Ecdysozoa</taxon>
        <taxon>Arthropoda</taxon>
        <taxon>Hexapoda</taxon>
        <taxon>Insecta</taxon>
        <taxon>Pterygota</taxon>
        <taxon>Neoptera</taxon>
        <taxon>Endopterygota</taxon>
        <taxon>Lepidoptera</taxon>
        <taxon>Glossata</taxon>
        <taxon>Ditrysia</taxon>
        <taxon>Pyraloidea</taxon>
        <taxon>Crambidae</taxon>
        <taxon>Pyraustinae</taxon>
        <taxon>Loxostege</taxon>
    </lineage>
</organism>
<evidence type="ECO:0000256" key="3">
    <source>
        <dbReference type="ARBA" id="ARBA00022574"/>
    </source>
</evidence>
<dbReference type="InterPro" id="IPR015943">
    <property type="entry name" value="WD40/YVTN_repeat-like_dom_sf"/>
</dbReference>
<keyword evidence="2" id="KW-0963">Cytoplasm</keyword>
<dbReference type="GO" id="GO:0005737">
    <property type="term" value="C:cytoplasm"/>
    <property type="evidence" value="ECO:0007669"/>
    <property type="project" value="UniProtKB-SubCell"/>
</dbReference>
<dbReference type="PANTHER" id="PTHR12442:SF26">
    <property type="entry name" value="CYTOPLASMIC DYNEIN 2 INTERMEDIATE CHAIN 2"/>
    <property type="match status" value="1"/>
</dbReference>
<evidence type="ECO:0000256" key="2">
    <source>
        <dbReference type="ARBA" id="ARBA00022490"/>
    </source>
</evidence>
<dbReference type="Proteomes" id="UP001549921">
    <property type="component" value="Unassembled WGS sequence"/>
</dbReference>
<comment type="caution">
    <text evidence="6">The sequence shown here is derived from an EMBL/GenBank/DDBJ whole genome shotgun (WGS) entry which is preliminary data.</text>
</comment>
<evidence type="ECO:0000256" key="5">
    <source>
        <dbReference type="PROSITE-ProRule" id="PRU00221"/>
    </source>
</evidence>
<gene>
    <name evidence="6" type="ORF">ABMA28_012810</name>
</gene>
<dbReference type="Gene3D" id="2.130.10.10">
    <property type="entry name" value="YVTN repeat-like/Quinoprotein amine dehydrogenase"/>
    <property type="match status" value="2"/>
</dbReference>
<accession>A0ABD0S2M2</accession>
<evidence type="ECO:0000256" key="4">
    <source>
        <dbReference type="ARBA" id="ARBA00022737"/>
    </source>
</evidence>
<dbReference type="EMBL" id="JBEDNZ010000031">
    <property type="protein sequence ID" value="KAL0808320.1"/>
    <property type="molecule type" value="Genomic_DNA"/>
</dbReference>
<protein>
    <recommendedName>
        <fullName evidence="8">WD repeat-containing protein 34-like</fullName>
    </recommendedName>
</protein>
<keyword evidence="4" id="KW-0677">Repeat</keyword>
<dbReference type="SMART" id="SM00320">
    <property type="entry name" value="WD40"/>
    <property type="match status" value="5"/>
</dbReference>
<keyword evidence="3 5" id="KW-0853">WD repeat</keyword>
<reference evidence="6 7" key="1">
    <citation type="submission" date="2024-06" db="EMBL/GenBank/DDBJ databases">
        <title>A chromosome-level genome assembly of beet webworm, Loxostege sticticalis.</title>
        <authorList>
            <person name="Zhang Y."/>
        </authorList>
    </citation>
    <scope>NUCLEOTIDE SEQUENCE [LARGE SCALE GENOMIC DNA]</scope>
    <source>
        <strain evidence="6">AQ028</strain>
        <tissue evidence="6">Male pupae</tissue>
    </source>
</reference>
<sequence>MSSLSGYDSEACGFDSISQSKRLETSTSTQTSEFGEAGIGCQTNFSKDCGSLASPSELKAEDDILKEYPPPGLNAFLRKVVPGMLEQLDQTDREMLYNSSDSEEEEAVVAKLVQEMKVNKDTPGLGSGDHQTASVLSLTWSSAGNSLAVSIGQTQHERWCEHEGLIRVYTVRRTAGDKLVHSIDISEKNCVTVVKYHPSVAALLAYATSSGEVVLCNLRNSGNLNEGMQLTSPAGCHGTRSVSALHWADASLANMFLTMQIQNTGKRRGASDQILISAGSDGTLNVWQVNSNLKIFENVVSYSLNGSKKVPAPDISCFDFIKSYPLRPCDEKVADDVFVVGTKSGSMLLCQVKAAHRIVDSKMLDPVYDMLDAHGTCVLDVAFSLQRPGIFASVSIDSELRVYDINQGSPLKVICLDVPVSCMSWLPNNPCVLVLGLARADKQLVRLYNVSGGRTVPVEGLAGCGTVTAVAVNQSGTCRIAAGDSESNLRIWELPARRIRLTNEDLEF</sequence>
<proteinExistence type="predicted"/>
<evidence type="ECO:0000313" key="7">
    <source>
        <dbReference type="Proteomes" id="UP001549921"/>
    </source>
</evidence>
<evidence type="ECO:0000313" key="6">
    <source>
        <dbReference type="EMBL" id="KAL0808320.1"/>
    </source>
</evidence>
<name>A0ABD0S2M2_LOXSC</name>
<dbReference type="PROSITE" id="PS50082">
    <property type="entry name" value="WD_REPEATS_2"/>
    <property type="match status" value="1"/>
</dbReference>
<evidence type="ECO:0008006" key="8">
    <source>
        <dbReference type="Google" id="ProtNLM"/>
    </source>
</evidence>
<dbReference type="InterPro" id="IPR050687">
    <property type="entry name" value="Dynein_IC"/>
</dbReference>
<comment type="subcellular location">
    <subcellularLocation>
        <location evidence="1">Cytoplasm</location>
    </subcellularLocation>
</comment>
<dbReference type="PANTHER" id="PTHR12442">
    <property type="entry name" value="DYNEIN INTERMEDIATE CHAIN"/>
    <property type="match status" value="1"/>
</dbReference>
<dbReference type="SUPFAM" id="SSF50978">
    <property type="entry name" value="WD40 repeat-like"/>
    <property type="match status" value="1"/>
</dbReference>